<keyword evidence="4 5" id="KW-0413">Isomerase</keyword>
<gene>
    <name evidence="5" type="primary">fcl</name>
    <name evidence="7" type="ORF">EV01_0150</name>
</gene>
<dbReference type="PANTHER" id="PTHR43238">
    <property type="entry name" value="GDP-L-FUCOSE SYNTHASE"/>
    <property type="match status" value="1"/>
</dbReference>
<feature type="site" description="Important for catalytic activity" evidence="5">
    <location>
        <position position="120"/>
    </location>
</feature>
<keyword evidence="3 5" id="KW-0560">Oxidoreductase</keyword>
<comment type="function">
    <text evidence="5">Catalyzes the two-step NADP-dependent conversion of GDP-4-dehydro-6-deoxy-D-mannose to GDP-fucose, involving an epimerase and a reductase reaction.</text>
</comment>
<dbReference type="GO" id="GO:0050577">
    <property type="term" value="F:GDP-L-fucose synthase activity"/>
    <property type="evidence" value="ECO:0007669"/>
    <property type="project" value="UniProtKB-UniRule"/>
</dbReference>
<dbReference type="Pfam" id="PF01370">
    <property type="entry name" value="Epimerase"/>
    <property type="match status" value="1"/>
</dbReference>
<reference evidence="8" key="1">
    <citation type="journal article" date="2014" name="Sci. Data">
        <title>Genomes of diverse isolates of the marine cyanobacterium Prochlorococcus.</title>
        <authorList>
            <person name="Biller S."/>
            <person name="Berube P."/>
            <person name="Thompson J."/>
            <person name="Kelly L."/>
            <person name="Roggensack S."/>
            <person name="Awad L."/>
            <person name="Roache-Johnson K."/>
            <person name="Ding H."/>
            <person name="Giovannoni S.J."/>
            <person name="Moore L.R."/>
            <person name="Chisholm S.W."/>
        </authorList>
    </citation>
    <scope>NUCLEOTIDE SEQUENCE [LARGE SCALE GENOMIC DNA]</scope>
</reference>
<accession>A0A0A2BBK3</accession>
<dbReference type="InterPro" id="IPR036291">
    <property type="entry name" value="NAD(P)-bd_dom_sf"/>
</dbReference>
<dbReference type="EC" id="1.1.1.271" evidence="5"/>
<dbReference type="CDD" id="cd05239">
    <property type="entry name" value="GDP_FS_SDR_e"/>
    <property type="match status" value="1"/>
</dbReference>
<evidence type="ECO:0000313" key="8">
    <source>
        <dbReference type="Proteomes" id="UP000030481"/>
    </source>
</evidence>
<name>A0A0A2BBK3_PROMR</name>
<dbReference type="HAMAP" id="MF_00956">
    <property type="entry name" value="GDP_fucose_synth"/>
    <property type="match status" value="1"/>
</dbReference>
<comment type="pathway">
    <text evidence="5">Nucleotide-sugar biosynthesis; GDP-L-fucose biosynthesis via de novo pathway; GDP-L-fucose from GDP-alpha-D-mannose: step 2/2.</text>
</comment>
<feature type="binding site" evidence="5">
    <location>
        <begin position="116"/>
        <end position="119"/>
    </location>
    <ligand>
        <name>NADP(+)</name>
        <dbReference type="ChEBI" id="CHEBI:58349"/>
    </ligand>
</feature>
<dbReference type="GO" id="GO:0016853">
    <property type="term" value="F:isomerase activity"/>
    <property type="evidence" value="ECO:0007669"/>
    <property type="project" value="UniProtKB-KW"/>
</dbReference>
<keyword evidence="5" id="KW-0511">Multifunctional enzyme</keyword>
<dbReference type="InterPro" id="IPR028614">
    <property type="entry name" value="GDP_fucose/colitose_synth"/>
</dbReference>
<organism evidence="7 8">
    <name type="scientific">Prochlorococcus marinus str. MIT 9401</name>
    <dbReference type="NCBI Taxonomy" id="167551"/>
    <lineage>
        <taxon>Bacteria</taxon>
        <taxon>Bacillati</taxon>
        <taxon>Cyanobacteriota</taxon>
        <taxon>Cyanophyceae</taxon>
        <taxon>Synechococcales</taxon>
        <taxon>Prochlorococcaceae</taxon>
        <taxon>Prochlorococcus</taxon>
    </lineage>
</organism>
<feature type="binding site" evidence="5">
    <location>
        <position position="213"/>
    </location>
    <ligand>
        <name>substrate</name>
    </ligand>
</feature>
<dbReference type="GO" id="GO:0042351">
    <property type="term" value="P:'de novo' GDP-L-fucose biosynthetic process"/>
    <property type="evidence" value="ECO:0007669"/>
    <property type="project" value="UniProtKB-UniRule"/>
</dbReference>
<feature type="binding site" evidence="5">
    <location>
        <position position="151"/>
    </location>
    <ligand>
        <name>NADP(+)</name>
        <dbReference type="ChEBI" id="CHEBI:58349"/>
    </ligand>
</feature>
<feature type="domain" description="NAD-dependent epimerase/dehydratase" evidence="6">
    <location>
        <begin position="11"/>
        <end position="242"/>
    </location>
</feature>
<feature type="binding site" evidence="5">
    <location>
        <position position="293"/>
    </location>
    <ligand>
        <name>substrate</name>
    </ligand>
</feature>
<evidence type="ECO:0000256" key="2">
    <source>
        <dbReference type="ARBA" id="ARBA00022857"/>
    </source>
</evidence>
<sequence length="331" mass="37020">MSKKISLSEKIFLAGSTGMAGSAIKRILKKYNYGESINGGEILSPSRNELDLLDTYAVNKWFKRNKPTVVIIAAAKVGGIVANMSEPSSFLLENLKIQTNLIEASWINNVKRLLFLGSSCIYPKFASQPIKEEYLLSGDLEKTNEWYAIAKISGIKLCQALRKQHNFDAISLLPTNLYGENDNYHPLNSHVMAALLSKFYNAKKNSLDAVTCWGTGQPMREFMHVDDLGEAVVFALENWDPSDKNAPLDENGESLTYLNVGTGKDLSIFELSKKIASITGFEGEIIWDKSKPDGTFRKVLNVDRIHELGWKHKISLNDGIKKTLDNEFHNK</sequence>
<feature type="binding site" evidence="5">
    <location>
        <position position="190"/>
    </location>
    <ligand>
        <name>NADP(+)</name>
        <dbReference type="ChEBI" id="CHEBI:58349"/>
    </ligand>
</feature>
<dbReference type="AlphaFoldDB" id="A0A0A2BBK3"/>
<dbReference type="EMBL" id="JNAR01000002">
    <property type="protein sequence ID" value="KGG10522.1"/>
    <property type="molecule type" value="Genomic_DNA"/>
</dbReference>
<dbReference type="Proteomes" id="UP000030481">
    <property type="component" value="Unassembled WGS sequence"/>
</dbReference>
<feature type="active site" description="Proton donor/acceptor" evidence="5">
    <location>
        <position position="147"/>
    </location>
</feature>
<dbReference type="PANTHER" id="PTHR43238:SF1">
    <property type="entry name" value="GDP-L-FUCOSE SYNTHASE"/>
    <property type="match status" value="1"/>
</dbReference>
<proteinExistence type="inferred from homology"/>
<evidence type="ECO:0000256" key="5">
    <source>
        <dbReference type="HAMAP-Rule" id="MF_00956"/>
    </source>
</evidence>
<comment type="similarity">
    <text evidence="1 5">Belongs to the NAD(P)-dependent epimerase/dehydratase family. Fucose synthase subfamily.</text>
</comment>
<evidence type="ECO:0000313" key="7">
    <source>
        <dbReference type="EMBL" id="KGG10522.1"/>
    </source>
</evidence>
<feature type="site" description="Important for catalytic activity" evidence="5">
    <location>
        <position position="118"/>
    </location>
</feature>
<protein>
    <recommendedName>
        <fullName evidence="5">GDP-L-fucose synthase</fullName>
        <ecNumber evidence="5">1.1.1.271</ecNumber>
    </recommendedName>
    <alternativeName>
        <fullName evidence="5">GDP-4-keto-6-deoxy-D-mannose-3,5-epimerase-4-reductase</fullName>
    </alternativeName>
</protein>
<feature type="binding site" evidence="5">
    <location>
        <begin position="15"/>
        <end position="21"/>
    </location>
    <ligand>
        <name>NADP(+)</name>
        <dbReference type="ChEBI" id="CHEBI:58349"/>
    </ligand>
</feature>
<feature type="binding site" evidence="5">
    <location>
        <begin position="174"/>
        <end position="177"/>
    </location>
    <ligand>
        <name>NADP(+)</name>
        <dbReference type="ChEBI" id="CHEBI:58349"/>
    </ligand>
</feature>
<evidence type="ECO:0000256" key="4">
    <source>
        <dbReference type="ARBA" id="ARBA00023235"/>
    </source>
</evidence>
<feature type="binding site" evidence="5">
    <location>
        <position position="198"/>
    </location>
    <ligand>
        <name>substrate</name>
    </ligand>
</feature>
<keyword evidence="2 5" id="KW-0521">NADP</keyword>
<dbReference type="RefSeq" id="WP_032518307.1">
    <property type="nucleotide sequence ID" value="NZ_JNAR01000002.1"/>
</dbReference>
<comment type="caution">
    <text evidence="7">The sequence shown here is derived from an EMBL/GenBank/DDBJ whole genome shotgun (WGS) entry which is preliminary data.</text>
</comment>
<evidence type="ECO:0000256" key="3">
    <source>
        <dbReference type="ARBA" id="ARBA00023002"/>
    </source>
</evidence>
<dbReference type="InterPro" id="IPR001509">
    <property type="entry name" value="Epimerase_deHydtase"/>
</dbReference>
<dbReference type="GO" id="GO:0070401">
    <property type="term" value="F:NADP+ binding"/>
    <property type="evidence" value="ECO:0007669"/>
    <property type="project" value="UniProtKB-UniRule"/>
</dbReference>
<evidence type="ECO:0000259" key="6">
    <source>
        <dbReference type="Pfam" id="PF01370"/>
    </source>
</evidence>
<dbReference type="Gene3D" id="3.40.50.720">
    <property type="entry name" value="NAD(P)-binding Rossmann-like Domain"/>
    <property type="match status" value="1"/>
</dbReference>
<feature type="binding site" evidence="5">
    <location>
        <position position="220"/>
    </location>
    <ligand>
        <name>substrate</name>
    </ligand>
</feature>
<comment type="catalytic activity">
    <reaction evidence="5">
        <text>GDP-beta-L-fucose + NADP(+) = GDP-4-dehydro-alpha-D-rhamnose + NADPH + H(+)</text>
        <dbReference type="Rhea" id="RHEA:18885"/>
        <dbReference type="ChEBI" id="CHEBI:15378"/>
        <dbReference type="ChEBI" id="CHEBI:57273"/>
        <dbReference type="ChEBI" id="CHEBI:57783"/>
        <dbReference type="ChEBI" id="CHEBI:57964"/>
        <dbReference type="ChEBI" id="CHEBI:58349"/>
        <dbReference type="EC" id="1.1.1.271"/>
    </reaction>
</comment>
<evidence type="ECO:0000256" key="1">
    <source>
        <dbReference type="ARBA" id="ARBA00005959"/>
    </source>
</evidence>
<dbReference type="UniPathway" id="UPA00128">
    <property type="reaction ID" value="UER00191"/>
</dbReference>
<dbReference type="SUPFAM" id="SSF51735">
    <property type="entry name" value="NAD(P)-binding Rossmann-fold domains"/>
    <property type="match status" value="1"/>
</dbReference>
<dbReference type="Gene3D" id="3.90.25.10">
    <property type="entry name" value="UDP-galactose 4-epimerase, domain 1"/>
    <property type="match status" value="1"/>
</dbReference>